<evidence type="ECO:0000313" key="2">
    <source>
        <dbReference type="EMBL" id="ALB22467.1"/>
    </source>
</evidence>
<evidence type="ECO:0000313" key="5">
    <source>
        <dbReference type="Proteomes" id="UP000422232"/>
    </source>
</evidence>
<keyword evidence="1" id="KW-0472">Membrane</keyword>
<accession>A0A095BKR0</accession>
<dbReference type="EMBL" id="CP038908">
    <property type="protein sequence ID" value="QGO06250.1"/>
    <property type="molecule type" value="Genomic_DNA"/>
</dbReference>
<reference evidence="3 5" key="3">
    <citation type="submission" date="2019-04" db="EMBL/GenBank/DDBJ databases">
        <title>Complete genome sequencing of Piscirickettsia salmonis strain Psal-009.</title>
        <authorList>
            <person name="Schober I."/>
            <person name="Bunk B."/>
            <person name="Sproer C."/>
            <person name="Carril G.P."/>
            <person name="Riedel T."/>
            <person name="Flores-Herrera P.A."/>
            <person name="Nourdin-Galindo G."/>
            <person name="Marshall S.H."/>
            <person name="Overmann J."/>
        </authorList>
    </citation>
    <scope>NUCLEOTIDE SEQUENCE [LARGE SCALE GENOMIC DNA]</scope>
    <source>
        <strain evidence="3 5">Psal-009</strain>
    </source>
</reference>
<reference evidence="2 4" key="1">
    <citation type="journal article" date="2014" name="Genome Announc.">
        <title>Comparative Genome Analysis of Two Isolates of the Fish Pathogen Piscirickettsia salmonis from Different Hosts Reveals Major Differences in Virulence-Associated Secretion Systems.</title>
        <authorList>
            <person name="Bohle H."/>
            <person name="Henriquez P."/>
            <person name="Grothusen H."/>
            <person name="Navas E."/>
            <person name="Sandoval A."/>
            <person name="Bustamante F."/>
            <person name="Bustos P."/>
            <person name="Mancilla M."/>
        </authorList>
    </citation>
    <scope>NUCLEOTIDE SEQUENCE [LARGE SCALE GENOMIC DNA]</scope>
    <source>
        <strain evidence="4">B1-32597</strain>
        <strain evidence="2">PM32597B1</strain>
    </source>
</reference>
<dbReference type="RefSeq" id="WP_016209962.1">
    <property type="nucleotide sequence ID" value="NZ_CP012413.1"/>
</dbReference>
<sequence>MKYNELSTHWRDSAFYPKFYMLDARVCFPFLLFFLHMRLSTLLISFVAVIFLAILNKFNLTLRAFFIVLRETIAGSKKR</sequence>
<dbReference type="InterPro" id="IPR047756">
    <property type="entry name" value="IcmT-like"/>
</dbReference>
<keyword evidence="5" id="KW-1185">Reference proteome</keyword>
<gene>
    <name evidence="3" type="primary">icmT_1</name>
    <name evidence="2" type="synonym">icmT</name>
    <name evidence="2" type="ORF">KU39_1285</name>
    <name evidence="3" type="ORF">Psal009_02158</name>
</gene>
<keyword evidence="1" id="KW-0812">Transmembrane</keyword>
<dbReference type="Proteomes" id="UP000422232">
    <property type="component" value="Chromosome"/>
</dbReference>
<evidence type="ECO:0000313" key="4">
    <source>
        <dbReference type="Proteomes" id="UP000029558"/>
    </source>
</evidence>
<organism evidence="3 5">
    <name type="scientific">Piscirickettsia salmonis</name>
    <dbReference type="NCBI Taxonomy" id="1238"/>
    <lineage>
        <taxon>Bacteria</taxon>
        <taxon>Pseudomonadati</taxon>
        <taxon>Pseudomonadota</taxon>
        <taxon>Gammaproteobacteria</taxon>
        <taxon>Thiotrichales</taxon>
        <taxon>Piscirickettsiaceae</taxon>
        <taxon>Piscirickettsia</taxon>
    </lineage>
</organism>
<evidence type="ECO:0000256" key="1">
    <source>
        <dbReference type="SAM" id="Phobius"/>
    </source>
</evidence>
<dbReference type="OrthoDB" id="5659989at2"/>
<dbReference type="GeneID" id="66741201"/>
<dbReference type="AlphaFoldDB" id="A0A095BKR0"/>
<feature type="transmembrane region" description="Helical" evidence="1">
    <location>
        <begin position="43"/>
        <end position="69"/>
    </location>
</feature>
<keyword evidence="1" id="KW-1133">Transmembrane helix</keyword>
<dbReference type="NCBIfam" id="NF038220">
    <property type="entry name" value="IcmT_TraK"/>
    <property type="match status" value="1"/>
</dbReference>
<evidence type="ECO:0000313" key="3">
    <source>
        <dbReference type="EMBL" id="QGO06250.1"/>
    </source>
</evidence>
<protein>
    <submittedName>
        <fullName evidence="3">Intracellular multiplication protein IcmT</fullName>
    </submittedName>
    <submittedName>
        <fullName evidence="2">Type IV secretion system protein IcmT</fullName>
    </submittedName>
</protein>
<proteinExistence type="predicted"/>
<dbReference type="Proteomes" id="UP000029558">
    <property type="component" value="Chromosome"/>
</dbReference>
<dbReference type="STRING" id="1238.AWJ11_06445"/>
<name>A0A095BKR0_PISSA</name>
<dbReference type="EMBL" id="CP012508">
    <property type="protein sequence ID" value="ALB22467.1"/>
    <property type="molecule type" value="Genomic_DNA"/>
</dbReference>
<reference evidence="2" key="2">
    <citation type="submission" date="2015-08" db="EMBL/GenBank/DDBJ databases">
        <title>Complete genome sequence of Piscirickettsia salmonis strain PM32597B1.</title>
        <authorList>
            <person name="Bohle H."/>
            <person name="Henriquez P."/>
            <person name="Navas E."/>
            <person name="Grothusen H."/>
            <person name="Bustamante F."/>
            <person name="Bustos P."/>
            <person name="Bustos P."/>
            <person name="Mancilla M."/>
        </authorList>
    </citation>
    <scope>NUCLEOTIDE SEQUENCE</scope>
    <source>
        <strain evidence="2">PM32597B1</strain>
    </source>
</reference>